<name>A0A075MW55_9ARCH</name>
<dbReference type="InterPro" id="IPR011042">
    <property type="entry name" value="6-blade_b-propeller_TolB-like"/>
</dbReference>
<dbReference type="eggNOG" id="arCOG02796">
    <property type="taxonomic scope" value="Archaea"/>
</dbReference>
<evidence type="ECO:0000259" key="2">
    <source>
        <dbReference type="Pfam" id="PF07995"/>
    </source>
</evidence>
<evidence type="ECO:0000313" key="4">
    <source>
        <dbReference type="Proteomes" id="UP000028194"/>
    </source>
</evidence>
<dbReference type="Pfam" id="PF07995">
    <property type="entry name" value="GSDH"/>
    <property type="match status" value="2"/>
</dbReference>
<dbReference type="NCBIfam" id="TIGR03606">
    <property type="entry name" value="non_repeat_PQQ"/>
    <property type="match status" value="1"/>
</dbReference>
<feature type="region of interest" description="Disordered" evidence="1">
    <location>
        <begin position="37"/>
        <end position="60"/>
    </location>
</feature>
<proteinExistence type="predicted"/>
<dbReference type="Gene3D" id="2.120.10.30">
    <property type="entry name" value="TolB, C-terminal domain"/>
    <property type="match status" value="1"/>
</dbReference>
<dbReference type="PANTHER" id="PTHR19328:SF13">
    <property type="entry name" value="HIPL1 PROTEIN"/>
    <property type="match status" value="1"/>
</dbReference>
<evidence type="ECO:0000313" key="3">
    <source>
        <dbReference type="EMBL" id="AIF85485.1"/>
    </source>
</evidence>
<organism evidence="3 4">
    <name type="scientific">Candidatus Nitrososphaera evergladensis SR1</name>
    <dbReference type="NCBI Taxonomy" id="1459636"/>
    <lineage>
        <taxon>Archaea</taxon>
        <taxon>Nitrososphaerota</taxon>
        <taxon>Nitrososphaeria</taxon>
        <taxon>Nitrososphaerales</taxon>
        <taxon>Nitrososphaeraceae</taxon>
        <taxon>Nitrososphaera</taxon>
    </lineage>
</organism>
<keyword evidence="3" id="KW-0560">Oxidoreductase</keyword>
<accession>A0A075MW55</accession>
<dbReference type="Proteomes" id="UP000028194">
    <property type="component" value="Chromosome"/>
</dbReference>
<dbReference type="EC" id="1.1.5.2" evidence="3"/>
<dbReference type="KEGG" id="nev:NTE_03457"/>
<feature type="domain" description="Glucose/Sorbosone dehydrogenase" evidence="2">
    <location>
        <begin position="77"/>
        <end position="357"/>
    </location>
</feature>
<dbReference type="AlphaFoldDB" id="A0A075MW55"/>
<dbReference type="InterPro" id="IPR012938">
    <property type="entry name" value="Glc/Sorbosone_DH"/>
</dbReference>
<dbReference type="InterPro" id="IPR011041">
    <property type="entry name" value="Quinoprot_gluc/sorb_DH_b-prop"/>
</dbReference>
<dbReference type="GO" id="GO:0008876">
    <property type="term" value="F:quinoprotein glucose dehydrogenase activity"/>
    <property type="evidence" value="ECO:0007669"/>
    <property type="project" value="UniProtKB-EC"/>
</dbReference>
<feature type="domain" description="Glucose/Sorbosone dehydrogenase" evidence="2">
    <location>
        <begin position="393"/>
        <end position="469"/>
    </location>
</feature>
<dbReference type="HOGENOM" id="CLU_012253_4_1_2"/>
<dbReference type="STRING" id="1459636.NTE_03457"/>
<gene>
    <name evidence="3" type="ORF">NTE_03457</name>
</gene>
<evidence type="ECO:0000256" key="1">
    <source>
        <dbReference type="SAM" id="MobiDB-lite"/>
    </source>
</evidence>
<dbReference type="PANTHER" id="PTHR19328">
    <property type="entry name" value="HEDGEHOG-INTERACTING PROTEIN"/>
    <property type="match status" value="1"/>
</dbReference>
<dbReference type="EMBL" id="CP007174">
    <property type="protein sequence ID" value="AIF85485.1"/>
    <property type="molecule type" value="Genomic_DNA"/>
</dbReference>
<keyword evidence="4" id="KW-1185">Reference proteome</keyword>
<reference evidence="3 4" key="1">
    <citation type="journal article" date="2014" name="PLoS ONE">
        <title>Genome Sequence of Candidatus Nitrososphaera evergladensis from Group I.1b Enriched from Everglades Soil Reveals Novel Genomic Features of the Ammonia-Oxidizing Archaea.</title>
        <authorList>
            <person name="Zhalnina K.V."/>
            <person name="Dias R."/>
            <person name="Leonard M.T."/>
            <person name="Dorr de Quadros P."/>
            <person name="Camargo F.A."/>
            <person name="Drew J.C."/>
            <person name="Farmerie W.G."/>
            <person name="Daroub S.H."/>
            <person name="Triplett E.W."/>
        </authorList>
    </citation>
    <scope>NUCLEOTIDE SEQUENCE [LARGE SCALE GENOMIC DNA]</scope>
    <source>
        <strain evidence="3 4">SR1</strain>
    </source>
</reference>
<dbReference type="SUPFAM" id="SSF50952">
    <property type="entry name" value="Soluble quinoprotein glucose dehydrogenase"/>
    <property type="match status" value="1"/>
</dbReference>
<dbReference type="InterPro" id="IPR019893">
    <property type="entry name" value="SndH-like"/>
</dbReference>
<sequence length="505" mass="55291">MPNSKLRTGMAVTFGLIVLLSLMPTILGTFRPTALAQPIPPPSGSNQNATDMQAGAGEPRLPTQDGFTIRVLASNFSAPYNILYGPDGALWITERTGKNITRVDPNNGLRLNSMSVPGVYQSAGQDGLMGMAFDPEFNSTRHIFVAYTYANETAEEVDRRTKITRFTYDSGTGTIKDPVDLIRGLPASIDHNSGRMTFGPDGKLYYTIGDQGNNQFTRYCLNIRAQALPTAEQVASHDWSTYQGKVLRINPDGSIPEDNPQINGVRSHIFTYGHRNAQGIAVGPDGDLYAVEHGPNSDDEFNHLRAGGNFGWPYIAGFQDDKAYRYMNWSAADNCQDLSWTQTGPAPEGVPVMNESDFKAENLVEPIATFYTVETGYNFTNPACGELRSVCFPTVAPSSLHMYSFDKIPDWNGTFLMTTLKSGRIFHLVLNENGTALAGEPQELFRSENRYRDLAFGPDGRTIYVITDSFGFAQNLEGGATTSLWTPGALIEFKYIGQGNGSPGK</sequence>
<protein>
    <submittedName>
        <fullName evidence="3">Dehydrogenase, PQQ-dependent, s-GDH family</fullName>
        <ecNumber evidence="3">1.1.5.2</ecNumber>
    </submittedName>
</protein>